<feature type="non-terminal residue" evidence="1">
    <location>
        <position position="1"/>
    </location>
</feature>
<name>A0ACA9RK38_9GLOM</name>
<sequence>AKRKETKEKKFTGAQKAEICRLRQKGVSQVKLAEKFKVAEATISATKNWKVSLLEEALALWVSRANIALQTVTDVIIQHKATQLAKRLEVTGFTASDGWLSNFKKRHYIKEYNVWVKLQ</sequence>
<evidence type="ECO:0000313" key="2">
    <source>
        <dbReference type="Proteomes" id="UP000789920"/>
    </source>
</evidence>
<gene>
    <name evidence="1" type="ORF">RPERSI_LOCUS19994</name>
</gene>
<dbReference type="EMBL" id="CAJVQC010055665">
    <property type="protein sequence ID" value="CAG8795616.1"/>
    <property type="molecule type" value="Genomic_DNA"/>
</dbReference>
<feature type="non-terminal residue" evidence="1">
    <location>
        <position position="119"/>
    </location>
</feature>
<comment type="caution">
    <text evidence="1">The sequence shown here is derived from an EMBL/GenBank/DDBJ whole genome shotgun (WGS) entry which is preliminary data.</text>
</comment>
<proteinExistence type="predicted"/>
<evidence type="ECO:0000313" key="1">
    <source>
        <dbReference type="EMBL" id="CAG8795616.1"/>
    </source>
</evidence>
<keyword evidence="2" id="KW-1185">Reference proteome</keyword>
<protein>
    <submittedName>
        <fullName evidence="1">22197_t:CDS:1</fullName>
    </submittedName>
</protein>
<organism evidence="1 2">
    <name type="scientific">Racocetra persica</name>
    <dbReference type="NCBI Taxonomy" id="160502"/>
    <lineage>
        <taxon>Eukaryota</taxon>
        <taxon>Fungi</taxon>
        <taxon>Fungi incertae sedis</taxon>
        <taxon>Mucoromycota</taxon>
        <taxon>Glomeromycotina</taxon>
        <taxon>Glomeromycetes</taxon>
        <taxon>Diversisporales</taxon>
        <taxon>Gigasporaceae</taxon>
        <taxon>Racocetra</taxon>
    </lineage>
</organism>
<reference evidence="1" key="1">
    <citation type="submission" date="2021-06" db="EMBL/GenBank/DDBJ databases">
        <authorList>
            <person name="Kallberg Y."/>
            <person name="Tangrot J."/>
            <person name="Rosling A."/>
        </authorList>
    </citation>
    <scope>NUCLEOTIDE SEQUENCE</scope>
    <source>
        <strain evidence="1">MA461A</strain>
    </source>
</reference>
<dbReference type="Proteomes" id="UP000789920">
    <property type="component" value="Unassembled WGS sequence"/>
</dbReference>
<accession>A0ACA9RK38</accession>